<organism evidence="1 2">
    <name type="scientific">Microlunatus sagamiharensis</name>
    <dbReference type="NCBI Taxonomy" id="546874"/>
    <lineage>
        <taxon>Bacteria</taxon>
        <taxon>Bacillati</taxon>
        <taxon>Actinomycetota</taxon>
        <taxon>Actinomycetes</taxon>
        <taxon>Propionibacteriales</taxon>
        <taxon>Propionibacteriaceae</taxon>
        <taxon>Microlunatus</taxon>
    </lineage>
</organism>
<reference evidence="2" key="1">
    <citation type="submission" date="2016-10" db="EMBL/GenBank/DDBJ databases">
        <authorList>
            <person name="Varghese N."/>
            <person name="Submissions S."/>
        </authorList>
    </citation>
    <scope>NUCLEOTIDE SEQUENCE [LARGE SCALE GENOMIC DNA]</scope>
    <source>
        <strain evidence="2">DSM 21743</strain>
    </source>
</reference>
<dbReference type="AlphaFoldDB" id="A0A1H2LYM5"/>
<name>A0A1H2LYM5_9ACTN</name>
<dbReference type="Pfam" id="PF12028">
    <property type="entry name" value="DUF3515"/>
    <property type="match status" value="1"/>
</dbReference>
<dbReference type="InterPro" id="IPR021903">
    <property type="entry name" value="DUF3515"/>
</dbReference>
<dbReference type="STRING" id="546874.SAMN04488544_1059"/>
<dbReference type="EMBL" id="LT629799">
    <property type="protein sequence ID" value="SDU85818.1"/>
    <property type="molecule type" value="Genomic_DNA"/>
</dbReference>
<evidence type="ECO:0000313" key="2">
    <source>
        <dbReference type="Proteomes" id="UP000198825"/>
    </source>
</evidence>
<keyword evidence="2" id="KW-1185">Reference proteome</keyword>
<evidence type="ECO:0008006" key="3">
    <source>
        <dbReference type="Google" id="ProtNLM"/>
    </source>
</evidence>
<sequence length="201" mass="20890">MHPGPHNHPPGRRALVCVSRVPSARAPARPIHVRAGVHDALLPPSPRRPSLLRAVGQGAVLVTLATLLAGCGKVAVEEPTPGPEVAQVCGAVMAALPEEVLDQGRRSVEPGLLSAAWGRPAIVLRCGVAAPPGLRDDSECLEVNDVGWYAEEAQGGMIFTTIGRPAFVEVSVPARFAPESGALADLSDVVSQHDPVVTPCQ</sequence>
<gene>
    <name evidence="1" type="ORF">SAMN04488544_1059</name>
</gene>
<accession>A0A1H2LYM5</accession>
<proteinExistence type="predicted"/>
<protein>
    <recommendedName>
        <fullName evidence="3">DUF3515 domain-containing protein</fullName>
    </recommendedName>
</protein>
<dbReference type="Proteomes" id="UP000198825">
    <property type="component" value="Chromosome I"/>
</dbReference>
<dbReference type="OrthoDB" id="3213819at2"/>
<evidence type="ECO:0000313" key="1">
    <source>
        <dbReference type="EMBL" id="SDU85818.1"/>
    </source>
</evidence>